<dbReference type="Proteomes" id="UP001220658">
    <property type="component" value="Unassembled WGS sequence"/>
</dbReference>
<dbReference type="CDD" id="cd02696">
    <property type="entry name" value="MurNAc-LAA"/>
    <property type="match status" value="1"/>
</dbReference>
<dbReference type="PANTHER" id="PTHR30404">
    <property type="entry name" value="N-ACETYLMURAMOYL-L-ALANINE AMIDASE"/>
    <property type="match status" value="1"/>
</dbReference>
<dbReference type="InterPro" id="IPR013688">
    <property type="entry name" value="GBS_Bsp-like"/>
</dbReference>
<dbReference type="AlphaFoldDB" id="A0AAW6FSS4"/>
<dbReference type="Pfam" id="PF01520">
    <property type="entry name" value="Amidase_3"/>
    <property type="match status" value="1"/>
</dbReference>
<dbReference type="RefSeq" id="WP_195191592.1">
    <property type="nucleotide sequence ID" value="NZ_JADMUL010000026.1"/>
</dbReference>
<feature type="non-terminal residue" evidence="5">
    <location>
        <position position="746"/>
    </location>
</feature>
<dbReference type="Gene3D" id="2.60.40.3760">
    <property type="match status" value="3"/>
</dbReference>
<name>A0AAW6FSS4_9FIRM</name>
<dbReference type="GO" id="GO:0030288">
    <property type="term" value="C:outer membrane-bounded periplasmic space"/>
    <property type="evidence" value="ECO:0007669"/>
    <property type="project" value="TreeGrafter"/>
</dbReference>
<feature type="chain" id="PRO_5043453829" evidence="3">
    <location>
        <begin position="25"/>
        <end position="746"/>
    </location>
</feature>
<dbReference type="PANTHER" id="PTHR30404:SF0">
    <property type="entry name" value="N-ACETYLMURAMOYL-L-ALANINE AMIDASE AMIC"/>
    <property type="match status" value="1"/>
</dbReference>
<evidence type="ECO:0000313" key="5">
    <source>
        <dbReference type="EMBL" id="MDC0828826.1"/>
    </source>
</evidence>
<feature type="signal peptide" evidence="3">
    <location>
        <begin position="1"/>
        <end position="24"/>
    </location>
</feature>
<evidence type="ECO:0000256" key="2">
    <source>
        <dbReference type="SAM" id="MobiDB-lite"/>
    </source>
</evidence>
<feature type="compositionally biased region" description="Polar residues" evidence="2">
    <location>
        <begin position="35"/>
        <end position="54"/>
    </location>
</feature>
<evidence type="ECO:0000259" key="4">
    <source>
        <dbReference type="SMART" id="SM00646"/>
    </source>
</evidence>
<evidence type="ECO:0000313" key="6">
    <source>
        <dbReference type="Proteomes" id="UP001220658"/>
    </source>
</evidence>
<evidence type="ECO:0000256" key="3">
    <source>
        <dbReference type="SAM" id="SignalP"/>
    </source>
</evidence>
<dbReference type="SMART" id="SM00646">
    <property type="entry name" value="Ami_3"/>
    <property type="match status" value="1"/>
</dbReference>
<keyword evidence="1" id="KW-0378">Hydrolase</keyword>
<proteinExistence type="predicted"/>
<dbReference type="GO" id="GO:0008745">
    <property type="term" value="F:N-acetylmuramoyl-L-alanine amidase activity"/>
    <property type="evidence" value="ECO:0007669"/>
    <property type="project" value="InterPro"/>
</dbReference>
<reference evidence="5" key="1">
    <citation type="submission" date="2023-01" db="EMBL/GenBank/DDBJ databases">
        <title>Human gut microbiome strain richness.</title>
        <authorList>
            <person name="Chen-Liaw A."/>
        </authorList>
    </citation>
    <scope>NUCLEOTIDE SEQUENCE</scope>
    <source>
        <strain evidence="5">D55st1_G4_D55t1_190419</strain>
    </source>
</reference>
<accession>A0AAW6FSS4</accession>
<sequence>MKRYFNTFLSLIICSFMFVSPLNISVLAQEQNPIEQTDNNGDLTNIEETPIENSTSEDEQDALQEEQIQEPVIEEVLEQQNEVAKEILEGEKEKVNYFYVGVPYLETPAEEEFVASFGDGTENISSMKLIVQKNDGSTMEIENVNRVGELYHFKRSFTEAESGVYSVTEIRYFIDDQEYRIVLSDLGIDAQFGVNQEYDGYVATYSDDVTNEDISDIEGSVVSLDSSNVDNAEALVEEKVKEIEAATPSSLSDLDLGAAAKAKANDEFVIALDPGHGGYDPGSTTYSGISEATLTLKIANYCKQELETYMNVRVVMTRTGDTASELDERVTYAVSQGADVLVSIHLNALNGAGRGAEVYYPNSNYRPDLGAEGQNLAQQIQNQLVALGIPDRGIKIRNIDPWDDPSYNYADGSAGDYYGIIRHAKKQGIAAVIVEHCFGDNATDYNNYLSSEDKLQRLGIADATGIANAYGLKKTPLQSSQIIQKNDFNGTFVVKNVLRDSNHTVQVKIWSEANGKDDIKTYDPTKQSDGSYIAVFNKTNHNNEVGKYIVETYVDGTMYHSDSCILYDSSQETTIENVGNTDTNFKITTSVTNVPGELVEIQHAIWSEDKGQDDLRWISGKRNGNSWITDYSTLSSYGKYNVHIYAHMNDGSMIMLGAYTFTINKPTWDIKIENQNEEAGTFDVVISNIDSASGVSQIQVPVWCAEDQNDIQWYVAEKQSDGTYKVKVSIANHKYHSGEYKIDTYL</sequence>
<comment type="caution">
    <text evidence="5">The sequence shown here is derived from an EMBL/GenBank/DDBJ whole genome shotgun (WGS) entry which is preliminary data.</text>
</comment>
<dbReference type="SUPFAM" id="SSF53187">
    <property type="entry name" value="Zn-dependent exopeptidases"/>
    <property type="match status" value="1"/>
</dbReference>
<feature type="region of interest" description="Disordered" evidence="2">
    <location>
        <begin position="35"/>
        <end position="63"/>
    </location>
</feature>
<feature type="domain" description="MurNAc-LAA" evidence="4">
    <location>
        <begin position="330"/>
        <end position="467"/>
    </location>
</feature>
<gene>
    <name evidence="5" type="ORF">POG00_08905</name>
</gene>
<dbReference type="GO" id="GO:0009253">
    <property type="term" value="P:peptidoglycan catabolic process"/>
    <property type="evidence" value="ECO:0007669"/>
    <property type="project" value="InterPro"/>
</dbReference>
<dbReference type="InterPro" id="IPR050695">
    <property type="entry name" value="N-acetylmuramoyl_amidase_3"/>
</dbReference>
<dbReference type="EMBL" id="JAQNCK010000026">
    <property type="protein sequence ID" value="MDC0828826.1"/>
    <property type="molecule type" value="Genomic_DNA"/>
</dbReference>
<dbReference type="Gene3D" id="3.40.630.40">
    <property type="entry name" value="Zn-dependent exopeptidases"/>
    <property type="match status" value="1"/>
</dbReference>
<protein>
    <submittedName>
        <fullName evidence="5">GBS Bsp-like repeat-containing protein</fullName>
    </submittedName>
</protein>
<dbReference type="InterPro" id="IPR002508">
    <property type="entry name" value="MurNAc-LAA_cat"/>
</dbReference>
<dbReference type="Pfam" id="PF08481">
    <property type="entry name" value="GBS_Bsp-like"/>
    <property type="match status" value="3"/>
</dbReference>
<keyword evidence="3" id="KW-0732">Signal</keyword>
<organism evidence="5 6">
    <name type="scientific">Faecalitalea cylindroides</name>
    <dbReference type="NCBI Taxonomy" id="39483"/>
    <lineage>
        <taxon>Bacteria</taxon>
        <taxon>Bacillati</taxon>
        <taxon>Bacillota</taxon>
        <taxon>Erysipelotrichia</taxon>
        <taxon>Erysipelotrichales</taxon>
        <taxon>Erysipelotrichaceae</taxon>
        <taxon>Faecalitalea</taxon>
    </lineage>
</organism>
<evidence type="ECO:0000256" key="1">
    <source>
        <dbReference type="ARBA" id="ARBA00022801"/>
    </source>
</evidence>